<feature type="domain" description="Fibronectin type-III" evidence="1">
    <location>
        <begin position="41"/>
        <end position="137"/>
    </location>
</feature>
<dbReference type="Pfam" id="PF14504">
    <property type="entry name" value="CAP_assoc_N"/>
    <property type="match status" value="1"/>
</dbReference>
<dbReference type="PROSITE" id="PS50853">
    <property type="entry name" value="FN3"/>
    <property type="match status" value="1"/>
</dbReference>
<sequence>MKKRLEIYLLVLFFIILGSSLSSNNRILSFTLETQAASVSKLGKVTFKDTTNSTKTTAYLKWKKVSGAKGYEVFRSNKKSGSFKKIATVSSIYYTNTKLKENTSYYYKIRAYKLSSAKKKIYGNFSSVKTITTTTNEFRFRGKRLCIGHSVNTLKSKFGNPNRIDPVNAGFLMYVYNSEPSRFLMVGVNNSRVVYIYTISRYFSYGNYIFGKKYSKLYFNGNGYTGEILLDSNNSSKSYGIEIKANSVQFCYGYSTKEMSAMEKEVLDITNAFRSLYNLNELKWSTRAAKAARLHSKDMAQKNYFSHYNKDGKDPFQRMDAQGIKYYVAAENLAAGFTNSASVMDSWIQSSGHRKNLLREGLKYLGVGIAYESNSNYYVYYTQNFYG</sequence>
<reference evidence="2 3" key="1">
    <citation type="submission" date="2016-10" db="EMBL/GenBank/DDBJ databases">
        <authorList>
            <person name="de Groot N.N."/>
        </authorList>
    </citation>
    <scope>NUCLEOTIDE SEQUENCE [LARGE SCALE GENOMIC DNA]</scope>
    <source>
        <strain evidence="2 3">DSM 5522</strain>
    </source>
</reference>
<dbReference type="AlphaFoldDB" id="A0A1I0VPR8"/>
<dbReference type="Gene3D" id="2.60.40.10">
    <property type="entry name" value="Immunoglobulins"/>
    <property type="match status" value="1"/>
</dbReference>
<dbReference type="InterPro" id="IPR029410">
    <property type="entry name" value="CAP_assoc"/>
</dbReference>
<dbReference type="InterPro" id="IPR003961">
    <property type="entry name" value="FN3_dom"/>
</dbReference>
<evidence type="ECO:0000313" key="2">
    <source>
        <dbReference type="EMBL" id="SFA78228.1"/>
    </source>
</evidence>
<dbReference type="Gene3D" id="3.40.33.10">
    <property type="entry name" value="CAP"/>
    <property type="match status" value="1"/>
</dbReference>
<dbReference type="SUPFAM" id="SSF49265">
    <property type="entry name" value="Fibronectin type III"/>
    <property type="match status" value="1"/>
</dbReference>
<dbReference type="InterPro" id="IPR013783">
    <property type="entry name" value="Ig-like_fold"/>
</dbReference>
<organism evidence="2 3">
    <name type="scientific">Acetitomaculum ruminis DSM 5522</name>
    <dbReference type="NCBI Taxonomy" id="1120918"/>
    <lineage>
        <taxon>Bacteria</taxon>
        <taxon>Bacillati</taxon>
        <taxon>Bacillota</taxon>
        <taxon>Clostridia</taxon>
        <taxon>Lachnospirales</taxon>
        <taxon>Lachnospiraceae</taxon>
        <taxon>Acetitomaculum</taxon>
    </lineage>
</organism>
<dbReference type="InterPro" id="IPR035940">
    <property type="entry name" value="CAP_sf"/>
</dbReference>
<evidence type="ECO:0000313" key="3">
    <source>
        <dbReference type="Proteomes" id="UP000198838"/>
    </source>
</evidence>
<proteinExistence type="predicted"/>
<dbReference type="CDD" id="cd05379">
    <property type="entry name" value="CAP_bacterial"/>
    <property type="match status" value="1"/>
</dbReference>
<dbReference type="PANTHER" id="PTHR31157">
    <property type="entry name" value="SCP DOMAIN-CONTAINING PROTEIN"/>
    <property type="match status" value="1"/>
</dbReference>
<dbReference type="STRING" id="1120918.SAMN05216249_102121"/>
<dbReference type="CDD" id="cd00063">
    <property type="entry name" value="FN3"/>
    <property type="match status" value="1"/>
</dbReference>
<protein>
    <submittedName>
        <fullName evidence="2">CAP-associated N-terminal</fullName>
    </submittedName>
</protein>
<dbReference type="Proteomes" id="UP000198838">
    <property type="component" value="Unassembled WGS sequence"/>
</dbReference>
<dbReference type="PANTHER" id="PTHR31157:SF1">
    <property type="entry name" value="SCP DOMAIN-CONTAINING PROTEIN"/>
    <property type="match status" value="1"/>
</dbReference>
<gene>
    <name evidence="2" type="ORF">SAMN05216249_102121</name>
</gene>
<evidence type="ECO:0000259" key="1">
    <source>
        <dbReference type="PROSITE" id="PS50853"/>
    </source>
</evidence>
<dbReference type="Pfam" id="PF00188">
    <property type="entry name" value="CAP"/>
    <property type="match status" value="1"/>
</dbReference>
<dbReference type="OrthoDB" id="9783944at2"/>
<dbReference type="InterPro" id="IPR036116">
    <property type="entry name" value="FN3_sf"/>
</dbReference>
<name>A0A1I0VPR8_9FIRM</name>
<dbReference type="EMBL" id="FOJY01000002">
    <property type="protein sequence ID" value="SFA78228.1"/>
    <property type="molecule type" value="Genomic_DNA"/>
</dbReference>
<dbReference type="RefSeq" id="WP_092870151.1">
    <property type="nucleotide sequence ID" value="NZ_FOJY01000002.1"/>
</dbReference>
<dbReference type="SUPFAM" id="SSF55797">
    <property type="entry name" value="PR-1-like"/>
    <property type="match status" value="1"/>
</dbReference>
<keyword evidence="3" id="KW-1185">Reference proteome</keyword>
<dbReference type="InterPro" id="IPR014044">
    <property type="entry name" value="CAP_dom"/>
</dbReference>
<accession>A0A1I0VPR8</accession>
<dbReference type="SMART" id="SM00198">
    <property type="entry name" value="SCP"/>
    <property type="match status" value="1"/>
</dbReference>